<dbReference type="Gene3D" id="3.40.640.10">
    <property type="entry name" value="Type I PLP-dependent aspartate aminotransferase-like (Major domain)"/>
    <property type="match status" value="1"/>
</dbReference>
<dbReference type="InterPro" id="IPR000653">
    <property type="entry name" value="DegT/StrS_aminotransferase"/>
</dbReference>
<dbReference type="SUPFAM" id="SSF53383">
    <property type="entry name" value="PLP-dependent transferases"/>
    <property type="match status" value="1"/>
</dbReference>
<evidence type="ECO:0000313" key="3">
    <source>
        <dbReference type="Proteomes" id="UP000176532"/>
    </source>
</evidence>
<dbReference type="PANTHER" id="PTHR30244">
    <property type="entry name" value="TRANSAMINASE"/>
    <property type="match status" value="1"/>
</dbReference>
<dbReference type="InterPro" id="IPR015421">
    <property type="entry name" value="PyrdxlP-dep_Trfase_major"/>
</dbReference>
<organism evidence="2 3">
    <name type="scientific">Candidatus Magasanikbacteria bacterium RIFCSPHIGHO2_02_FULL_50_9b</name>
    <dbReference type="NCBI Taxonomy" id="1798682"/>
    <lineage>
        <taxon>Bacteria</taxon>
        <taxon>Candidatus Magasanikiibacteriota</taxon>
    </lineage>
</organism>
<dbReference type="Gene3D" id="3.90.1150.10">
    <property type="entry name" value="Aspartate Aminotransferase, domain 1"/>
    <property type="match status" value="1"/>
</dbReference>
<dbReference type="PIRSF" id="PIRSF000390">
    <property type="entry name" value="PLP_StrS"/>
    <property type="match status" value="1"/>
</dbReference>
<dbReference type="GO" id="GO:0000271">
    <property type="term" value="P:polysaccharide biosynthetic process"/>
    <property type="evidence" value="ECO:0007669"/>
    <property type="project" value="TreeGrafter"/>
</dbReference>
<protein>
    <recommendedName>
        <fullName evidence="4">DegT/DnrJ/EryC1/StrS aminotransferase</fullName>
    </recommendedName>
</protein>
<dbReference type="Pfam" id="PF01041">
    <property type="entry name" value="DegT_DnrJ_EryC1"/>
    <property type="match status" value="1"/>
</dbReference>
<dbReference type="STRING" id="1798682.A3C15_04110"/>
<evidence type="ECO:0000256" key="1">
    <source>
        <dbReference type="RuleBase" id="RU004508"/>
    </source>
</evidence>
<sequence>MANLVLVQALLNLGRLKKGDRVGVSSLTWATNVMPLIQLGLQPVLLDCDIQNLNVSSETLKRAHELQPLQGFFLTNVLGLCADIENIAVYCRAQGIVFFEDNCESLGTRANGKLLGNFGVASTFSTFVAHHLSTIEGGFVCTDDDELYEMLLMVRAHGWDRNLSPERKAALHAAHAIDDFYALYSFYDLAYNARPTELQGVIGCAEIEHWDAIVAARAAQFKKFQTAAAQNSAIIPLAVDHLELVSNFAMPLIFKTHELCEAHKAKFKQADVEIRPIIAGNIGVQPFFKKYVPESASCPNAEIIHTNGFYCANNAHLTESEVDFVCELLRVA</sequence>
<dbReference type="InterPro" id="IPR015422">
    <property type="entry name" value="PyrdxlP-dep_Trfase_small"/>
</dbReference>
<reference evidence="2 3" key="1">
    <citation type="journal article" date="2016" name="Nat. Commun.">
        <title>Thousands of microbial genomes shed light on interconnected biogeochemical processes in an aquifer system.</title>
        <authorList>
            <person name="Anantharaman K."/>
            <person name="Brown C.T."/>
            <person name="Hug L.A."/>
            <person name="Sharon I."/>
            <person name="Castelle C.J."/>
            <person name="Probst A.J."/>
            <person name="Thomas B.C."/>
            <person name="Singh A."/>
            <person name="Wilkins M.J."/>
            <person name="Karaoz U."/>
            <person name="Brodie E.L."/>
            <person name="Williams K.H."/>
            <person name="Hubbard S.S."/>
            <person name="Banfield J.F."/>
        </authorList>
    </citation>
    <scope>NUCLEOTIDE SEQUENCE [LARGE SCALE GENOMIC DNA]</scope>
</reference>
<keyword evidence="1" id="KW-0663">Pyridoxal phosphate</keyword>
<evidence type="ECO:0008006" key="4">
    <source>
        <dbReference type="Google" id="ProtNLM"/>
    </source>
</evidence>
<comment type="caution">
    <text evidence="2">The sequence shown here is derived from an EMBL/GenBank/DDBJ whole genome shotgun (WGS) entry which is preliminary data.</text>
</comment>
<name>A0A1F6M8P2_9BACT</name>
<dbReference type="GO" id="GO:0030170">
    <property type="term" value="F:pyridoxal phosphate binding"/>
    <property type="evidence" value="ECO:0007669"/>
    <property type="project" value="TreeGrafter"/>
</dbReference>
<dbReference type="InterPro" id="IPR015424">
    <property type="entry name" value="PyrdxlP-dep_Trfase"/>
</dbReference>
<dbReference type="PANTHER" id="PTHR30244:SF34">
    <property type="entry name" value="DTDP-4-AMINO-4,6-DIDEOXYGALACTOSE TRANSAMINASE"/>
    <property type="match status" value="1"/>
</dbReference>
<dbReference type="AlphaFoldDB" id="A0A1F6M8P2"/>
<dbReference type="GO" id="GO:0008483">
    <property type="term" value="F:transaminase activity"/>
    <property type="evidence" value="ECO:0007669"/>
    <property type="project" value="TreeGrafter"/>
</dbReference>
<gene>
    <name evidence="2" type="ORF">A3C15_04110</name>
</gene>
<proteinExistence type="inferred from homology"/>
<comment type="similarity">
    <text evidence="1">Belongs to the DegT/DnrJ/EryC1 family.</text>
</comment>
<accession>A0A1F6M8P2</accession>
<dbReference type="EMBL" id="MFQD01000019">
    <property type="protein sequence ID" value="OGH68007.1"/>
    <property type="molecule type" value="Genomic_DNA"/>
</dbReference>
<evidence type="ECO:0000313" key="2">
    <source>
        <dbReference type="EMBL" id="OGH68007.1"/>
    </source>
</evidence>
<dbReference type="Proteomes" id="UP000176532">
    <property type="component" value="Unassembled WGS sequence"/>
</dbReference>